<evidence type="ECO:0000256" key="11">
    <source>
        <dbReference type="ARBA" id="ARBA00022741"/>
    </source>
</evidence>
<comment type="similarity">
    <text evidence="2 24">Belongs to the bacterial diacylglycerol kinase family.</text>
</comment>
<evidence type="ECO:0000256" key="17">
    <source>
        <dbReference type="ARBA" id="ARBA00023136"/>
    </source>
</evidence>
<sequence>MAKPGKSGIRRILDAYKYSKQGLKAGLKHEAALRQELVLAVPLTIIAFFVAASAAELALLVLMPWLTFCAEILNSAIEAVVDRIGDEYHELSGRAKDLGSACVLIMLTLTAFVWIVILGCRFGLWSF</sequence>
<reference evidence="25" key="2">
    <citation type="journal article" date="2021" name="PeerJ">
        <title>Extensive microbial diversity within the chicken gut microbiome revealed by metagenomics and culture.</title>
        <authorList>
            <person name="Gilroy R."/>
            <person name="Ravi A."/>
            <person name="Getino M."/>
            <person name="Pursley I."/>
            <person name="Horton D.L."/>
            <person name="Alikhan N.F."/>
            <person name="Baker D."/>
            <person name="Gharbi K."/>
            <person name="Hall N."/>
            <person name="Watson M."/>
            <person name="Adriaenssens E.M."/>
            <person name="Foster-Nyarko E."/>
            <person name="Jarju S."/>
            <person name="Secka A."/>
            <person name="Antonio M."/>
            <person name="Oren A."/>
            <person name="Chaudhuri R.R."/>
            <person name="La Ragione R."/>
            <person name="Hildebrand F."/>
            <person name="Pallen M.J."/>
        </authorList>
    </citation>
    <scope>NUCLEOTIDE SEQUENCE</scope>
    <source>
        <strain evidence="25">17213</strain>
    </source>
</reference>
<dbReference type="PROSITE" id="PS01069">
    <property type="entry name" value="DAGK_PROKAR"/>
    <property type="match status" value="1"/>
</dbReference>
<feature type="binding site" evidence="22">
    <location>
        <begin position="87"/>
        <end position="89"/>
    </location>
    <ligand>
        <name>ATP</name>
        <dbReference type="ChEBI" id="CHEBI:30616"/>
    </ligand>
</feature>
<keyword evidence="13 22" id="KW-0067">ATP-binding</keyword>
<keyword evidence="12 24" id="KW-0418">Kinase</keyword>
<feature type="binding site" evidence="22">
    <location>
        <begin position="96"/>
        <end position="97"/>
    </location>
    <ligand>
        <name>ATP</name>
        <dbReference type="ChEBI" id="CHEBI:30616"/>
    </ligand>
</feature>
<feature type="binding site" evidence="21">
    <location>
        <position position="71"/>
    </location>
    <ligand>
        <name>substrate</name>
    </ligand>
</feature>
<evidence type="ECO:0000256" key="13">
    <source>
        <dbReference type="ARBA" id="ARBA00022840"/>
    </source>
</evidence>
<evidence type="ECO:0000256" key="9">
    <source>
        <dbReference type="ARBA" id="ARBA00022692"/>
    </source>
</evidence>
<evidence type="ECO:0000256" key="23">
    <source>
        <dbReference type="PIRSR" id="PIRSR600829-4"/>
    </source>
</evidence>
<keyword evidence="19 24" id="KW-1208">Phospholipid metabolism</keyword>
<evidence type="ECO:0000256" key="3">
    <source>
        <dbReference type="ARBA" id="ARBA00012133"/>
    </source>
</evidence>
<protein>
    <recommendedName>
        <fullName evidence="4 24">Diacylglycerol kinase</fullName>
        <ecNumber evidence="3 24">2.7.1.107</ecNumber>
    </recommendedName>
</protein>
<organism evidence="25 26">
    <name type="scientific">Candidatus Avisuccinivibrio stercorigallinarum</name>
    <dbReference type="NCBI Taxonomy" id="2840704"/>
    <lineage>
        <taxon>Bacteria</taxon>
        <taxon>Pseudomonadati</taxon>
        <taxon>Pseudomonadota</taxon>
        <taxon>Gammaproteobacteria</taxon>
        <taxon>Aeromonadales</taxon>
        <taxon>Succinivibrionaceae</taxon>
        <taxon>Succinivibrionaceae incertae sedis</taxon>
        <taxon>Candidatus Avisuccinivibrio</taxon>
    </lineage>
</organism>
<dbReference type="GO" id="GO:0046872">
    <property type="term" value="F:metal ion binding"/>
    <property type="evidence" value="ECO:0007669"/>
    <property type="project" value="UniProtKB-KW"/>
</dbReference>
<dbReference type="PANTHER" id="PTHR34299">
    <property type="entry name" value="DIACYLGLYCEROL KINASE"/>
    <property type="match status" value="1"/>
</dbReference>
<evidence type="ECO:0000256" key="19">
    <source>
        <dbReference type="ARBA" id="ARBA00023264"/>
    </source>
</evidence>
<keyword evidence="7 24" id="KW-0997">Cell inner membrane</keyword>
<keyword evidence="18" id="KW-0594">Phospholipid biosynthesis</keyword>
<keyword evidence="8 24" id="KW-0808">Transferase</keyword>
<gene>
    <name evidence="25" type="ORF">IAB19_02120</name>
</gene>
<reference evidence="25" key="1">
    <citation type="submission" date="2020-10" db="EMBL/GenBank/DDBJ databases">
        <authorList>
            <person name="Gilroy R."/>
        </authorList>
    </citation>
    <scope>NUCLEOTIDE SEQUENCE</scope>
    <source>
        <strain evidence="25">17213</strain>
    </source>
</reference>
<evidence type="ECO:0000256" key="15">
    <source>
        <dbReference type="ARBA" id="ARBA00022989"/>
    </source>
</evidence>
<dbReference type="GO" id="GO:0005524">
    <property type="term" value="F:ATP binding"/>
    <property type="evidence" value="ECO:0007669"/>
    <property type="project" value="UniProtKB-KW"/>
</dbReference>
<evidence type="ECO:0000256" key="14">
    <source>
        <dbReference type="ARBA" id="ARBA00022842"/>
    </source>
</evidence>
<keyword evidence="10 23" id="KW-0479">Metal-binding</keyword>
<dbReference type="GO" id="GO:0006654">
    <property type="term" value="P:phosphatidic acid biosynthetic process"/>
    <property type="evidence" value="ECO:0007669"/>
    <property type="project" value="InterPro"/>
</dbReference>
<feature type="active site" description="Proton acceptor" evidence="20">
    <location>
        <position position="71"/>
    </location>
</feature>
<dbReference type="InterPro" id="IPR033718">
    <property type="entry name" value="DAGK_prok"/>
</dbReference>
<comment type="subcellular location">
    <subcellularLocation>
        <location evidence="1 24">Cell inner membrane</location>
        <topology evidence="1 24">Multi-pass membrane protein</topology>
    </subcellularLocation>
</comment>
<comment type="function">
    <text evidence="24">Catalyzes the ATP-dependent phosphorylation of sn-l,2-diacylglycerol (DAG) to phosphatidic acid. Involved in the recycling of diacylglycerol produced as a by-product during membrane-derived oligosaccharide (MDO) biosynthesis.</text>
</comment>
<comment type="catalytic activity">
    <reaction evidence="24">
        <text>a 1,2-diacyl-sn-glycerol + ATP = a 1,2-diacyl-sn-glycero-3-phosphate + ADP + H(+)</text>
        <dbReference type="Rhea" id="RHEA:10272"/>
        <dbReference type="ChEBI" id="CHEBI:15378"/>
        <dbReference type="ChEBI" id="CHEBI:17815"/>
        <dbReference type="ChEBI" id="CHEBI:30616"/>
        <dbReference type="ChEBI" id="CHEBI:58608"/>
        <dbReference type="ChEBI" id="CHEBI:456216"/>
        <dbReference type="EC" id="2.7.1.107"/>
    </reaction>
</comment>
<evidence type="ECO:0000256" key="5">
    <source>
        <dbReference type="ARBA" id="ARBA00022475"/>
    </source>
</evidence>
<feature type="binding site" evidence="23">
    <location>
        <position position="78"/>
    </location>
    <ligand>
        <name>a divalent metal cation</name>
        <dbReference type="ChEBI" id="CHEBI:60240"/>
    </ligand>
</feature>
<evidence type="ECO:0000256" key="10">
    <source>
        <dbReference type="ARBA" id="ARBA00022723"/>
    </source>
</evidence>
<evidence type="ECO:0000256" key="22">
    <source>
        <dbReference type="PIRSR" id="PIRSR600829-3"/>
    </source>
</evidence>
<evidence type="ECO:0000256" key="12">
    <source>
        <dbReference type="ARBA" id="ARBA00022777"/>
    </source>
</evidence>
<dbReference type="InterPro" id="IPR000829">
    <property type="entry name" value="DAGK"/>
</dbReference>
<evidence type="ECO:0000256" key="21">
    <source>
        <dbReference type="PIRSR" id="PIRSR600829-2"/>
    </source>
</evidence>
<feature type="binding site" evidence="21">
    <location>
        <begin position="32"/>
        <end position="36"/>
    </location>
    <ligand>
        <name>substrate</name>
    </ligand>
</feature>
<feature type="binding site" evidence="22">
    <location>
        <position position="18"/>
    </location>
    <ligand>
        <name>ATP</name>
        <dbReference type="ChEBI" id="CHEBI:30616"/>
    </ligand>
</feature>
<keyword evidence="9 24" id="KW-0812">Transmembrane</keyword>
<evidence type="ECO:0000256" key="1">
    <source>
        <dbReference type="ARBA" id="ARBA00004429"/>
    </source>
</evidence>
<dbReference type="Pfam" id="PF01219">
    <property type="entry name" value="DAGK_prokar"/>
    <property type="match status" value="1"/>
</dbReference>
<dbReference type="PANTHER" id="PTHR34299:SF1">
    <property type="entry name" value="DIACYLGLYCEROL KINASE"/>
    <property type="match status" value="1"/>
</dbReference>
<dbReference type="Proteomes" id="UP000823631">
    <property type="component" value="Unassembled WGS sequence"/>
</dbReference>
<dbReference type="EC" id="2.7.1.107" evidence="3 24"/>
<dbReference type="InterPro" id="IPR036945">
    <property type="entry name" value="DAGK_sf"/>
</dbReference>
<feature type="binding site" evidence="22">
    <location>
        <position position="30"/>
    </location>
    <ligand>
        <name>ATP</name>
        <dbReference type="ChEBI" id="CHEBI:30616"/>
    </ligand>
</feature>
<feature type="transmembrane region" description="Helical" evidence="24">
    <location>
        <begin position="98"/>
        <end position="124"/>
    </location>
</feature>
<feature type="binding site" evidence="22">
    <location>
        <position position="11"/>
    </location>
    <ligand>
        <name>ATP</name>
        <dbReference type="ChEBI" id="CHEBI:30616"/>
    </ligand>
</feature>
<evidence type="ECO:0000256" key="4">
    <source>
        <dbReference type="ARBA" id="ARBA00017575"/>
    </source>
</evidence>
<keyword evidence="17 24" id="KW-0472">Membrane</keyword>
<name>A0A9D9D982_9GAMM</name>
<evidence type="ECO:0000313" key="26">
    <source>
        <dbReference type="Proteomes" id="UP000823631"/>
    </source>
</evidence>
<evidence type="ECO:0000256" key="2">
    <source>
        <dbReference type="ARBA" id="ARBA00005967"/>
    </source>
</evidence>
<feature type="binding site" evidence="23">
    <location>
        <position position="30"/>
    </location>
    <ligand>
        <name>a divalent metal cation</name>
        <dbReference type="ChEBI" id="CHEBI:60240"/>
    </ligand>
</feature>
<proteinExistence type="inferred from homology"/>
<dbReference type="CDD" id="cd14264">
    <property type="entry name" value="DAGK_IM"/>
    <property type="match status" value="1"/>
</dbReference>
<dbReference type="AlphaFoldDB" id="A0A9D9D982"/>
<keyword evidence="15 24" id="KW-1133">Transmembrane helix</keyword>
<accession>A0A9D9D982</accession>
<dbReference type="EMBL" id="JADINH010000034">
    <property type="protein sequence ID" value="MBO8415160.1"/>
    <property type="molecule type" value="Genomic_DNA"/>
</dbReference>
<evidence type="ECO:0000256" key="18">
    <source>
        <dbReference type="ARBA" id="ARBA00023209"/>
    </source>
</evidence>
<comment type="cofactor">
    <cofactor evidence="23">
        <name>Mg(2+)</name>
        <dbReference type="ChEBI" id="CHEBI:18420"/>
    </cofactor>
    <text evidence="23">Mn(2+), Zn(2+), Cd(2+) and Co(2+) support activity to lesser extents.</text>
</comment>
<evidence type="ECO:0000256" key="8">
    <source>
        <dbReference type="ARBA" id="ARBA00022679"/>
    </source>
</evidence>
<keyword evidence="14 23" id="KW-0460">Magnesium</keyword>
<feature type="binding site" evidence="22">
    <location>
        <position position="78"/>
    </location>
    <ligand>
        <name>ATP</name>
        <dbReference type="ChEBI" id="CHEBI:30616"/>
    </ligand>
</feature>
<evidence type="ECO:0000256" key="7">
    <source>
        <dbReference type="ARBA" id="ARBA00022519"/>
    </source>
</evidence>
<feature type="binding site" evidence="21">
    <location>
        <position position="11"/>
    </location>
    <ligand>
        <name>substrate</name>
    </ligand>
</feature>
<keyword evidence="5" id="KW-1003">Cell membrane</keyword>
<keyword evidence="6" id="KW-0444">Lipid biosynthesis</keyword>
<evidence type="ECO:0000256" key="24">
    <source>
        <dbReference type="RuleBase" id="RU363065"/>
    </source>
</evidence>
<dbReference type="GO" id="GO:0004143">
    <property type="term" value="F:ATP-dependent diacylglycerol kinase activity"/>
    <property type="evidence" value="ECO:0007669"/>
    <property type="project" value="UniProtKB-EC"/>
</dbReference>
<evidence type="ECO:0000256" key="20">
    <source>
        <dbReference type="PIRSR" id="PIRSR600829-1"/>
    </source>
</evidence>
<feature type="binding site" evidence="21">
    <location>
        <position position="100"/>
    </location>
    <ligand>
        <name>substrate</name>
    </ligand>
</feature>
<comment type="caution">
    <text evidence="24">Lacks conserved residue(s) required for the propagation of feature annotation.</text>
</comment>
<dbReference type="GO" id="GO:0005886">
    <property type="term" value="C:plasma membrane"/>
    <property type="evidence" value="ECO:0007669"/>
    <property type="project" value="UniProtKB-SubCell"/>
</dbReference>
<comment type="caution">
    <text evidence="25">The sequence shown here is derived from an EMBL/GenBank/DDBJ whole genome shotgun (WGS) entry which is preliminary data.</text>
</comment>
<evidence type="ECO:0000313" key="25">
    <source>
        <dbReference type="EMBL" id="MBO8415160.1"/>
    </source>
</evidence>
<feature type="transmembrane region" description="Helical" evidence="24">
    <location>
        <begin position="37"/>
        <end position="66"/>
    </location>
</feature>
<dbReference type="Gene3D" id="1.10.287.3610">
    <property type="match status" value="1"/>
</dbReference>
<evidence type="ECO:0000256" key="6">
    <source>
        <dbReference type="ARBA" id="ARBA00022516"/>
    </source>
</evidence>
<evidence type="ECO:0000256" key="16">
    <source>
        <dbReference type="ARBA" id="ARBA00023098"/>
    </source>
</evidence>
<keyword evidence="11 22" id="KW-0547">Nucleotide-binding</keyword>
<keyword evidence="16 24" id="KW-0443">Lipid metabolism</keyword>